<dbReference type="AlphaFoldDB" id="A0A9P0MHB4"/>
<keyword evidence="3" id="KW-1185">Reference proteome</keyword>
<evidence type="ECO:0000313" key="2">
    <source>
        <dbReference type="EMBL" id="CAH2011903.1"/>
    </source>
</evidence>
<dbReference type="GO" id="GO:0003676">
    <property type="term" value="F:nucleic acid binding"/>
    <property type="evidence" value="ECO:0007669"/>
    <property type="project" value="InterPro"/>
</dbReference>
<dbReference type="InterPro" id="IPR004875">
    <property type="entry name" value="DDE_SF_endonuclease_dom"/>
</dbReference>
<feature type="domain" description="DDE-1" evidence="1">
    <location>
        <begin position="2"/>
        <end position="68"/>
    </location>
</feature>
<name>A0A9P0MHB4_ACAOB</name>
<organism evidence="2 3">
    <name type="scientific">Acanthoscelides obtectus</name>
    <name type="common">Bean weevil</name>
    <name type="synonym">Bruchus obtectus</name>
    <dbReference type="NCBI Taxonomy" id="200917"/>
    <lineage>
        <taxon>Eukaryota</taxon>
        <taxon>Metazoa</taxon>
        <taxon>Ecdysozoa</taxon>
        <taxon>Arthropoda</taxon>
        <taxon>Hexapoda</taxon>
        <taxon>Insecta</taxon>
        <taxon>Pterygota</taxon>
        <taxon>Neoptera</taxon>
        <taxon>Endopterygota</taxon>
        <taxon>Coleoptera</taxon>
        <taxon>Polyphaga</taxon>
        <taxon>Cucujiformia</taxon>
        <taxon>Chrysomeloidea</taxon>
        <taxon>Chrysomelidae</taxon>
        <taxon>Bruchinae</taxon>
        <taxon>Bruchini</taxon>
        <taxon>Acanthoscelides</taxon>
    </lineage>
</organism>
<dbReference type="OrthoDB" id="8187571at2759"/>
<proteinExistence type="predicted"/>
<evidence type="ECO:0000259" key="1">
    <source>
        <dbReference type="Pfam" id="PF03184"/>
    </source>
</evidence>
<comment type="caution">
    <text evidence="2">The sequence shown here is derived from an EMBL/GenBank/DDBJ whole genome shotgun (WGS) entry which is preliminary data.</text>
</comment>
<dbReference type="Pfam" id="PF03184">
    <property type="entry name" value="DDE_1"/>
    <property type="match status" value="1"/>
</dbReference>
<dbReference type="Proteomes" id="UP001152888">
    <property type="component" value="Unassembled WGS sequence"/>
</dbReference>
<dbReference type="EMBL" id="CAKOFQ010008125">
    <property type="protein sequence ID" value="CAH2011903.1"/>
    <property type="molecule type" value="Genomic_DNA"/>
</dbReference>
<protein>
    <recommendedName>
        <fullName evidence="1">DDE-1 domain-containing protein</fullName>
    </recommendedName>
</protein>
<sequence>MKFFVSNVRPNEDHKCLLILDNHASHRSIDVLDYASQNDVIILSVPAHTTQRVTLFDVGKIFNNAYLKAATPTNAIKGPY</sequence>
<gene>
    <name evidence="2" type="ORF">ACAOBT_LOCUS32490</name>
</gene>
<evidence type="ECO:0000313" key="3">
    <source>
        <dbReference type="Proteomes" id="UP001152888"/>
    </source>
</evidence>
<reference evidence="2" key="1">
    <citation type="submission" date="2022-03" db="EMBL/GenBank/DDBJ databases">
        <authorList>
            <person name="Sayadi A."/>
        </authorList>
    </citation>
    <scope>NUCLEOTIDE SEQUENCE</scope>
</reference>
<accession>A0A9P0MHB4</accession>